<dbReference type="Proteomes" id="UP000283738">
    <property type="component" value="Unassembled WGS sequence"/>
</dbReference>
<dbReference type="GO" id="GO:0006508">
    <property type="term" value="P:proteolysis"/>
    <property type="evidence" value="ECO:0007669"/>
    <property type="project" value="UniProtKB-KW"/>
</dbReference>
<evidence type="ECO:0000256" key="3">
    <source>
        <dbReference type="ARBA" id="ARBA00022670"/>
    </source>
</evidence>
<evidence type="ECO:0000256" key="4">
    <source>
        <dbReference type="ARBA" id="ARBA00022692"/>
    </source>
</evidence>
<proteinExistence type="predicted"/>
<dbReference type="GO" id="GO:0009372">
    <property type="term" value="P:quorum sensing"/>
    <property type="evidence" value="ECO:0007669"/>
    <property type="project" value="UniProtKB-KW"/>
</dbReference>
<keyword evidence="6 8" id="KW-1133">Transmembrane helix</keyword>
<dbReference type="Pfam" id="PF04647">
    <property type="entry name" value="AgrB"/>
    <property type="match status" value="1"/>
</dbReference>
<keyword evidence="2" id="KW-0673">Quorum sensing</keyword>
<comment type="caution">
    <text evidence="9">The sequence shown here is derived from an EMBL/GenBank/DDBJ whole genome shotgun (WGS) entry which is preliminary data.</text>
</comment>
<feature type="transmembrane region" description="Helical" evidence="8">
    <location>
        <begin position="37"/>
        <end position="58"/>
    </location>
</feature>
<sequence length="195" mass="22319">MDRLVNCILFKMQSEKLVDEEDIEIYQFGLECILLKLIHIISYLLIGICMEDVFSLLVSGSILIPLRRKTGGYHAKTRVGCYIFSCCVVLLLCLFNKAEMALMVRTAGMIVADILILLLTPMENENRVLELDEKILFRKQAIVLLALVNVVVVIIFLIQKYLFLAYWLENGVLFTGVLLALGVKREKYSEKRKLL</sequence>
<keyword evidence="3" id="KW-0645">Protease</keyword>
<name>A0A412B0B5_9FIRM</name>
<dbReference type="InterPro" id="IPR006741">
    <property type="entry name" value="AgrB"/>
</dbReference>
<feature type="transmembrane region" description="Helical" evidence="8">
    <location>
        <begin position="164"/>
        <end position="183"/>
    </location>
</feature>
<dbReference type="SMART" id="SM00793">
    <property type="entry name" value="AgrB"/>
    <property type="match status" value="1"/>
</dbReference>
<evidence type="ECO:0000313" key="9">
    <source>
        <dbReference type="EMBL" id="RGQ43729.1"/>
    </source>
</evidence>
<reference evidence="9 10" key="1">
    <citation type="submission" date="2018-08" db="EMBL/GenBank/DDBJ databases">
        <title>A genome reference for cultivated species of the human gut microbiota.</title>
        <authorList>
            <person name="Zou Y."/>
            <person name="Xue W."/>
            <person name="Luo G."/>
        </authorList>
    </citation>
    <scope>NUCLEOTIDE SEQUENCE [LARGE SCALE GENOMIC DNA]</scope>
    <source>
        <strain evidence="9 10">AF28-15</strain>
    </source>
</reference>
<evidence type="ECO:0000256" key="7">
    <source>
        <dbReference type="ARBA" id="ARBA00023136"/>
    </source>
</evidence>
<evidence type="ECO:0000256" key="2">
    <source>
        <dbReference type="ARBA" id="ARBA00022654"/>
    </source>
</evidence>
<dbReference type="GO" id="GO:0016020">
    <property type="term" value="C:membrane"/>
    <property type="evidence" value="ECO:0007669"/>
    <property type="project" value="InterPro"/>
</dbReference>
<gene>
    <name evidence="9" type="ORF">DWY96_16600</name>
</gene>
<evidence type="ECO:0000256" key="5">
    <source>
        <dbReference type="ARBA" id="ARBA00022801"/>
    </source>
</evidence>
<dbReference type="RefSeq" id="WP_118112099.1">
    <property type="nucleotide sequence ID" value="NZ_QRTF01000059.1"/>
</dbReference>
<accession>A0A412B0B5</accession>
<keyword evidence="1" id="KW-1003">Cell membrane</keyword>
<protein>
    <submittedName>
        <fullName evidence="9">Accessory protein regulator B</fullName>
    </submittedName>
</protein>
<keyword evidence="5" id="KW-0378">Hydrolase</keyword>
<feature type="transmembrane region" description="Helical" evidence="8">
    <location>
        <begin position="102"/>
        <end position="120"/>
    </location>
</feature>
<organism evidence="9 10">
    <name type="scientific">Roseburia inulinivorans</name>
    <dbReference type="NCBI Taxonomy" id="360807"/>
    <lineage>
        <taxon>Bacteria</taxon>
        <taxon>Bacillati</taxon>
        <taxon>Bacillota</taxon>
        <taxon>Clostridia</taxon>
        <taxon>Lachnospirales</taxon>
        <taxon>Lachnospiraceae</taxon>
        <taxon>Roseburia</taxon>
    </lineage>
</organism>
<dbReference type="AlphaFoldDB" id="A0A412B0B5"/>
<evidence type="ECO:0000256" key="1">
    <source>
        <dbReference type="ARBA" id="ARBA00022475"/>
    </source>
</evidence>
<dbReference type="EMBL" id="QRTF01000059">
    <property type="protein sequence ID" value="RGQ43729.1"/>
    <property type="molecule type" value="Genomic_DNA"/>
</dbReference>
<keyword evidence="4 8" id="KW-0812">Transmembrane</keyword>
<feature type="transmembrane region" description="Helical" evidence="8">
    <location>
        <begin position="79"/>
        <end position="96"/>
    </location>
</feature>
<evidence type="ECO:0000256" key="8">
    <source>
        <dbReference type="SAM" id="Phobius"/>
    </source>
</evidence>
<keyword evidence="7 8" id="KW-0472">Membrane</keyword>
<evidence type="ECO:0000313" key="10">
    <source>
        <dbReference type="Proteomes" id="UP000283738"/>
    </source>
</evidence>
<dbReference type="GO" id="GO:0008233">
    <property type="term" value="F:peptidase activity"/>
    <property type="evidence" value="ECO:0007669"/>
    <property type="project" value="UniProtKB-KW"/>
</dbReference>
<evidence type="ECO:0000256" key="6">
    <source>
        <dbReference type="ARBA" id="ARBA00022989"/>
    </source>
</evidence>
<feature type="transmembrane region" description="Helical" evidence="8">
    <location>
        <begin position="141"/>
        <end position="158"/>
    </location>
</feature>